<feature type="transmembrane region" description="Helical" evidence="1">
    <location>
        <begin position="30"/>
        <end position="50"/>
    </location>
</feature>
<name>A0A6N8FEE9_9GAMM</name>
<evidence type="ECO:0000313" key="3">
    <source>
        <dbReference type="Proteomes" id="UP000439994"/>
    </source>
</evidence>
<comment type="caution">
    <text evidence="2">The sequence shown here is derived from an EMBL/GenBank/DDBJ whole genome shotgun (WGS) entry which is preliminary data.</text>
</comment>
<dbReference type="AlphaFoldDB" id="A0A6N8FEE9"/>
<keyword evidence="1" id="KW-0472">Membrane</keyword>
<dbReference type="Proteomes" id="UP000439994">
    <property type="component" value="Unassembled WGS sequence"/>
</dbReference>
<gene>
    <name evidence="2" type="ORF">GNP35_13205</name>
</gene>
<evidence type="ECO:0000256" key="1">
    <source>
        <dbReference type="SAM" id="Phobius"/>
    </source>
</evidence>
<feature type="transmembrane region" description="Helical" evidence="1">
    <location>
        <begin position="5"/>
        <end position="24"/>
    </location>
</feature>
<keyword evidence="1" id="KW-1133">Transmembrane helix</keyword>
<keyword evidence="3" id="KW-1185">Reference proteome</keyword>
<reference evidence="2 3" key="1">
    <citation type="submission" date="2019-11" db="EMBL/GenBank/DDBJ databases">
        <title>P. haliotis isolates from Z. marina roots.</title>
        <authorList>
            <person name="Cohen M."/>
            <person name="Jospin G."/>
            <person name="Eisen J.A."/>
            <person name="Coil D.A."/>
        </authorList>
    </citation>
    <scope>NUCLEOTIDE SEQUENCE [LARGE SCALE GENOMIC DNA]</scope>
    <source>
        <strain evidence="2 3">UCD-MCMsp1aY</strain>
    </source>
</reference>
<dbReference type="InterPro" id="IPR019099">
    <property type="entry name" value="Uncharacterised_PGPGW_TM"/>
</dbReference>
<dbReference type="EMBL" id="WOCD01000005">
    <property type="protein sequence ID" value="MUH73360.1"/>
    <property type="molecule type" value="Genomic_DNA"/>
</dbReference>
<evidence type="ECO:0000313" key="2">
    <source>
        <dbReference type="EMBL" id="MUH73360.1"/>
    </source>
</evidence>
<organism evidence="2 3">
    <name type="scientific">Psychrosphaera haliotis</name>
    <dbReference type="NCBI Taxonomy" id="555083"/>
    <lineage>
        <taxon>Bacteria</taxon>
        <taxon>Pseudomonadati</taxon>
        <taxon>Pseudomonadota</taxon>
        <taxon>Gammaproteobacteria</taxon>
        <taxon>Alteromonadales</taxon>
        <taxon>Pseudoalteromonadaceae</taxon>
        <taxon>Psychrosphaera</taxon>
    </lineage>
</organism>
<proteinExistence type="predicted"/>
<sequence length="74" mass="8545">MLKQLFIHLVGGSLVLMGLIFIVVPGPSLLLLIPGLYILSFEYEIARVWLKKCQLMLKKSANWIDSKIRARKYR</sequence>
<dbReference type="Pfam" id="PF09656">
    <property type="entry name" value="PGPGW"/>
    <property type="match status" value="1"/>
</dbReference>
<accession>A0A6N8FEE9</accession>
<keyword evidence="1" id="KW-0812">Transmembrane</keyword>
<protein>
    <submittedName>
        <fullName evidence="2">Tellurium resistance protein TerC</fullName>
    </submittedName>
</protein>